<name>A0A0E0DYJ0_9ORYZ</name>
<dbReference type="HOGENOM" id="CLU_2798292_0_0_1"/>
<reference evidence="1" key="1">
    <citation type="submission" date="2015-04" db="UniProtKB">
        <authorList>
            <consortium name="EnsemblPlants"/>
        </authorList>
    </citation>
    <scope>IDENTIFICATION</scope>
</reference>
<protein>
    <submittedName>
        <fullName evidence="1">Uncharacterized protein</fullName>
    </submittedName>
</protein>
<accession>A0A0E0DYJ0</accession>
<sequence length="68" mass="7400">MGLTYALWRFGPRKPSSETQFRLRARVTESIIFLRRGDEAAGGGASAGVRPSGRFRLRCSPNVAGICS</sequence>
<dbReference type="AlphaFoldDB" id="A0A0E0DYJ0"/>
<keyword evidence="2" id="KW-1185">Reference proteome</keyword>
<organism evidence="1">
    <name type="scientific">Oryza meridionalis</name>
    <dbReference type="NCBI Taxonomy" id="40149"/>
    <lineage>
        <taxon>Eukaryota</taxon>
        <taxon>Viridiplantae</taxon>
        <taxon>Streptophyta</taxon>
        <taxon>Embryophyta</taxon>
        <taxon>Tracheophyta</taxon>
        <taxon>Spermatophyta</taxon>
        <taxon>Magnoliopsida</taxon>
        <taxon>Liliopsida</taxon>
        <taxon>Poales</taxon>
        <taxon>Poaceae</taxon>
        <taxon>BOP clade</taxon>
        <taxon>Oryzoideae</taxon>
        <taxon>Oryzeae</taxon>
        <taxon>Oryzinae</taxon>
        <taxon>Oryza</taxon>
    </lineage>
</organism>
<evidence type="ECO:0000313" key="2">
    <source>
        <dbReference type="Proteomes" id="UP000008021"/>
    </source>
</evidence>
<proteinExistence type="predicted"/>
<dbReference type="EnsemblPlants" id="OMERI06G07680.1">
    <property type="protein sequence ID" value="OMERI06G07680.1"/>
    <property type="gene ID" value="OMERI06G07680"/>
</dbReference>
<evidence type="ECO:0000313" key="1">
    <source>
        <dbReference type="EnsemblPlants" id="OMERI06G07680.1"/>
    </source>
</evidence>
<dbReference type="Gramene" id="OMERI06G07680.1">
    <property type="protein sequence ID" value="OMERI06G07680.1"/>
    <property type="gene ID" value="OMERI06G07680"/>
</dbReference>
<dbReference type="Proteomes" id="UP000008021">
    <property type="component" value="Chromosome 6"/>
</dbReference>
<reference evidence="1" key="2">
    <citation type="submission" date="2018-05" db="EMBL/GenBank/DDBJ databases">
        <title>OmerRS3 (Oryza meridionalis Reference Sequence Version 3).</title>
        <authorList>
            <person name="Zhang J."/>
            <person name="Kudrna D."/>
            <person name="Lee S."/>
            <person name="Talag J."/>
            <person name="Welchert J."/>
            <person name="Wing R.A."/>
        </authorList>
    </citation>
    <scope>NUCLEOTIDE SEQUENCE [LARGE SCALE GENOMIC DNA]</scope>
    <source>
        <strain evidence="1">cv. OR44</strain>
    </source>
</reference>